<feature type="transmembrane region" description="Helical" evidence="1">
    <location>
        <begin position="39"/>
        <end position="57"/>
    </location>
</feature>
<feature type="transmembrane region" description="Helical" evidence="1">
    <location>
        <begin position="63"/>
        <end position="83"/>
    </location>
</feature>
<keyword evidence="1" id="KW-1133">Transmembrane helix</keyword>
<evidence type="ECO:0000313" key="3">
    <source>
        <dbReference type="Proteomes" id="UP000276133"/>
    </source>
</evidence>
<dbReference type="AlphaFoldDB" id="A0A3M7R514"/>
<sequence length="109" mass="13064">MSINEFYTVKYNQLKFMPFYLINKHSLILFSSINMRPKAWEYLFLFVISVSFVYNILEYLNHFIILSILIFNDILILYSNTCLSMTDKTNKFVDHGVFCLKELNRLLDN</sequence>
<gene>
    <name evidence="2" type="ORF">BpHYR1_041300</name>
</gene>
<keyword evidence="1" id="KW-0812">Transmembrane</keyword>
<organism evidence="2 3">
    <name type="scientific">Brachionus plicatilis</name>
    <name type="common">Marine rotifer</name>
    <name type="synonym">Brachionus muelleri</name>
    <dbReference type="NCBI Taxonomy" id="10195"/>
    <lineage>
        <taxon>Eukaryota</taxon>
        <taxon>Metazoa</taxon>
        <taxon>Spiralia</taxon>
        <taxon>Gnathifera</taxon>
        <taxon>Rotifera</taxon>
        <taxon>Eurotatoria</taxon>
        <taxon>Monogononta</taxon>
        <taxon>Pseudotrocha</taxon>
        <taxon>Ploima</taxon>
        <taxon>Brachionidae</taxon>
        <taxon>Brachionus</taxon>
    </lineage>
</organism>
<dbReference type="EMBL" id="REGN01004185">
    <property type="protein sequence ID" value="RNA18703.1"/>
    <property type="molecule type" value="Genomic_DNA"/>
</dbReference>
<keyword evidence="3" id="KW-1185">Reference proteome</keyword>
<evidence type="ECO:0000313" key="2">
    <source>
        <dbReference type="EMBL" id="RNA18703.1"/>
    </source>
</evidence>
<dbReference type="Proteomes" id="UP000276133">
    <property type="component" value="Unassembled WGS sequence"/>
</dbReference>
<comment type="caution">
    <text evidence="2">The sequence shown here is derived from an EMBL/GenBank/DDBJ whole genome shotgun (WGS) entry which is preliminary data.</text>
</comment>
<name>A0A3M7R514_BRAPC</name>
<reference evidence="2 3" key="1">
    <citation type="journal article" date="2018" name="Sci. Rep.">
        <title>Genomic signatures of local adaptation to the degree of environmental predictability in rotifers.</title>
        <authorList>
            <person name="Franch-Gras L."/>
            <person name="Hahn C."/>
            <person name="Garcia-Roger E.M."/>
            <person name="Carmona M.J."/>
            <person name="Serra M."/>
            <person name="Gomez A."/>
        </authorList>
    </citation>
    <scope>NUCLEOTIDE SEQUENCE [LARGE SCALE GENOMIC DNA]</scope>
    <source>
        <strain evidence="2">HYR1</strain>
    </source>
</reference>
<protein>
    <submittedName>
        <fullName evidence="2">Uncharacterized protein</fullName>
    </submittedName>
</protein>
<accession>A0A3M7R514</accession>
<evidence type="ECO:0000256" key="1">
    <source>
        <dbReference type="SAM" id="Phobius"/>
    </source>
</evidence>
<proteinExistence type="predicted"/>
<keyword evidence="1" id="KW-0472">Membrane</keyword>